<dbReference type="GO" id="GO:0008654">
    <property type="term" value="P:phospholipid biosynthetic process"/>
    <property type="evidence" value="ECO:0007669"/>
    <property type="project" value="UniProtKB-KW"/>
</dbReference>
<dbReference type="Pfam" id="PF13685">
    <property type="entry name" value="Fe-ADH_2"/>
    <property type="match status" value="1"/>
</dbReference>
<keyword evidence="10" id="KW-0862">Zinc</keyword>
<protein>
    <submittedName>
        <fullName evidence="13">3-dehydroquinate synthase</fullName>
    </submittedName>
</protein>
<keyword evidence="1" id="KW-0963">Cytoplasm</keyword>
<accession>E0PD94</accession>
<dbReference type="GeneID" id="64018683"/>
<dbReference type="HOGENOM" id="CLU_038362_0_0_9"/>
<evidence type="ECO:0000256" key="4">
    <source>
        <dbReference type="ARBA" id="ARBA00022857"/>
    </source>
</evidence>
<name>E0PD94_STREI</name>
<evidence type="ECO:0000313" key="13">
    <source>
        <dbReference type="EMBL" id="EFM27679.1"/>
    </source>
</evidence>
<dbReference type="Gene3D" id="3.40.50.1970">
    <property type="match status" value="1"/>
</dbReference>
<keyword evidence="8" id="KW-0594">Phospholipid biosynthesis</keyword>
<proteinExistence type="predicted"/>
<dbReference type="InterPro" id="IPR032837">
    <property type="entry name" value="G1PDH"/>
</dbReference>
<keyword evidence="14" id="KW-1185">Reference proteome</keyword>
<evidence type="ECO:0000256" key="6">
    <source>
        <dbReference type="ARBA" id="ARBA00023027"/>
    </source>
</evidence>
<evidence type="ECO:0000256" key="12">
    <source>
        <dbReference type="PIRSR" id="PIRSR000112-3"/>
    </source>
</evidence>
<evidence type="ECO:0000313" key="14">
    <source>
        <dbReference type="Proteomes" id="UP000004290"/>
    </source>
</evidence>
<keyword evidence="2" id="KW-0444">Lipid biosynthesis</keyword>
<gene>
    <name evidence="13" type="ORF">HMPREF9319_0817</name>
</gene>
<keyword evidence="3 10" id="KW-0479">Metal-binding</keyword>
<dbReference type="PIRSF" id="PIRSF000112">
    <property type="entry name" value="Glycerol_dehydrogenase"/>
    <property type="match status" value="1"/>
</dbReference>
<dbReference type="EMBL" id="AEEL01000013">
    <property type="protein sequence ID" value="EFM27679.1"/>
    <property type="molecule type" value="Genomic_DNA"/>
</dbReference>
<dbReference type="GO" id="GO:0016614">
    <property type="term" value="F:oxidoreductase activity, acting on CH-OH group of donors"/>
    <property type="evidence" value="ECO:0007669"/>
    <property type="project" value="InterPro"/>
</dbReference>
<keyword evidence="7" id="KW-0443">Lipid metabolism</keyword>
<feature type="binding site" evidence="10">
    <location>
        <position position="242"/>
    </location>
    <ligand>
        <name>glycerol</name>
        <dbReference type="ChEBI" id="CHEBI:17754"/>
    </ligand>
</feature>
<evidence type="ECO:0000256" key="3">
    <source>
        <dbReference type="ARBA" id="ARBA00022723"/>
    </source>
</evidence>
<dbReference type="Proteomes" id="UP000004290">
    <property type="component" value="Unassembled WGS sequence"/>
</dbReference>
<evidence type="ECO:0000256" key="11">
    <source>
        <dbReference type="PIRSR" id="PIRSR000112-2"/>
    </source>
</evidence>
<evidence type="ECO:0000256" key="2">
    <source>
        <dbReference type="ARBA" id="ARBA00022516"/>
    </source>
</evidence>
<comment type="caution">
    <text evidence="13">The sequence shown here is derived from an EMBL/GenBank/DDBJ whole genome shotgun (WGS) entry which is preliminary data.</text>
</comment>
<dbReference type="AlphaFoldDB" id="E0PD94"/>
<keyword evidence="6 12" id="KW-0520">NAD</keyword>
<feature type="binding site" evidence="10">
    <location>
        <position position="164"/>
    </location>
    <ligand>
        <name>glycerol</name>
        <dbReference type="ChEBI" id="CHEBI:17754"/>
    </ligand>
</feature>
<evidence type="ECO:0000256" key="7">
    <source>
        <dbReference type="ARBA" id="ARBA00023098"/>
    </source>
</evidence>
<dbReference type="RefSeq" id="WP_003064500.1">
    <property type="nucleotide sequence ID" value="NZ_GL397128.1"/>
</dbReference>
<dbReference type="SUPFAM" id="SSF56796">
    <property type="entry name" value="Dehydroquinate synthase-like"/>
    <property type="match status" value="1"/>
</dbReference>
<feature type="binding site" evidence="12">
    <location>
        <begin position="89"/>
        <end position="93"/>
    </location>
    <ligand>
        <name>NAD(+)</name>
        <dbReference type="ChEBI" id="CHEBI:57540"/>
    </ligand>
</feature>
<evidence type="ECO:0000256" key="8">
    <source>
        <dbReference type="ARBA" id="ARBA00023209"/>
    </source>
</evidence>
<keyword evidence="5" id="KW-0560">Oxidoreductase</keyword>
<dbReference type="CDD" id="cd08174">
    <property type="entry name" value="G1PDH-like"/>
    <property type="match status" value="1"/>
</dbReference>
<reference evidence="13 14" key="1">
    <citation type="submission" date="2010-07" db="EMBL/GenBank/DDBJ databases">
        <authorList>
            <person name="Muzny D."/>
            <person name="Qin X."/>
            <person name="Deng J."/>
            <person name="Jiang H."/>
            <person name="Liu Y."/>
            <person name="Qu J."/>
            <person name="Song X.-Z."/>
            <person name="Zhang L."/>
            <person name="Thornton R."/>
            <person name="Coyle M."/>
            <person name="Francisco L."/>
            <person name="Jackson L."/>
            <person name="Javaid M."/>
            <person name="Korchina V."/>
            <person name="Kovar C."/>
            <person name="Mata R."/>
            <person name="Mathew T."/>
            <person name="Ngo R."/>
            <person name="Nguyen L."/>
            <person name="Nguyen N."/>
            <person name="Okwuonu G."/>
            <person name="Ongeri F."/>
            <person name="Pham C."/>
            <person name="Simmons D."/>
            <person name="Wilczek-Boney K."/>
            <person name="Hale W."/>
            <person name="Jakkamsetti A."/>
            <person name="Pham P."/>
            <person name="Ruth R."/>
            <person name="San Lucas F."/>
            <person name="Warren J."/>
            <person name="Zhang J."/>
            <person name="Zhao Z."/>
            <person name="Zhou C."/>
            <person name="Zhu D."/>
            <person name="Lee S."/>
            <person name="Bess C."/>
            <person name="Blankenburg K."/>
            <person name="Forbes L."/>
            <person name="Fu Q."/>
            <person name="Gubbala S."/>
            <person name="Hirani K."/>
            <person name="Jayaseelan J.C."/>
            <person name="Lara F."/>
            <person name="Munidasa M."/>
            <person name="Palculict T."/>
            <person name="Patil S."/>
            <person name="Pu L.-L."/>
            <person name="Saada N."/>
            <person name="Tang L."/>
            <person name="Weissenberger G."/>
            <person name="Zhu Y."/>
            <person name="Hemphill L."/>
            <person name="Shang Y."/>
            <person name="Youmans B."/>
            <person name="Ayvaz T."/>
            <person name="Ross M."/>
            <person name="Santibanez J."/>
            <person name="Aqrawi P."/>
            <person name="Gross S."/>
            <person name="Joshi V."/>
            <person name="Fowler G."/>
            <person name="Nazareth L."/>
            <person name="Reid J."/>
            <person name="Worley K."/>
            <person name="Petrosino J."/>
            <person name="Highlander S."/>
            <person name="Gibbs R."/>
        </authorList>
    </citation>
    <scope>NUCLEOTIDE SEQUENCE [LARGE SCALE GENOMIC DNA]</scope>
    <source>
        <strain evidence="13 14">ATCC 700338</strain>
    </source>
</reference>
<evidence type="ECO:0000256" key="1">
    <source>
        <dbReference type="ARBA" id="ARBA00022490"/>
    </source>
</evidence>
<feature type="binding site" evidence="12">
    <location>
        <begin position="111"/>
        <end position="114"/>
    </location>
    <ligand>
        <name>NAD(+)</name>
        <dbReference type="ChEBI" id="CHEBI:57540"/>
    </ligand>
</feature>
<feature type="binding site" evidence="11">
    <location>
        <position position="116"/>
    </location>
    <ligand>
        <name>glycerol</name>
        <dbReference type="ChEBI" id="CHEBI:17754"/>
    </ligand>
</feature>
<dbReference type="PANTHER" id="PTHR43616">
    <property type="entry name" value="GLYCEROL DEHYDROGENASE"/>
    <property type="match status" value="1"/>
</dbReference>
<sequence length="342" mass="37899">MKSNYLKIGKGLINTIETTLEHNNFFGKFLYVADPIVDKLYGDLVKQQLTNKGKVKVEIVEHNTISYAMSIAERCIATDIDCIIGLGGGTTLDVCKYASYISKTPYLSIPTTASNDGLVSPIAVLKREDDLPKSLGAKIPTMTIIDTEIIAAGPLQNIKAGIGDTISNKMALKDWDFAVSKGKDSMNTYAYLMSKNSLDVLMNTSHQTICPEFIEVLVNSLVLSGIAMDFAGTSRPVSGSEHCFSHALDFYSDTKNLHGIQVALGTISMLKLINEPYDDVLAYLKKFDVNVNPIHLGITENVFIKCMQYASSMRKGRYTYLDDIDLNEERLKHLYHELVEEL</sequence>
<evidence type="ECO:0000256" key="5">
    <source>
        <dbReference type="ARBA" id="ARBA00023002"/>
    </source>
</evidence>
<keyword evidence="9" id="KW-1208">Phospholipid metabolism</keyword>
<organism evidence="13 14">
    <name type="scientific">Streptococcus equinus ATCC 700338</name>
    <dbReference type="NCBI Taxonomy" id="864569"/>
    <lineage>
        <taxon>Bacteria</taxon>
        <taxon>Bacillati</taxon>
        <taxon>Bacillota</taxon>
        <taxon>Bacilli</taxon>
        <taxon>Lactobacillales</taxon>
        <taxon>Streptococcaceae</taxon>
        <taxon>Streptococcus</taxon>
    </lineage>
</organism>
<feature type="binding site" evidence="12">
    <location>
        <position position="120"/>
    </location>
    <ligand>
        <name>NAD(+)</name>
        <dbReference type="ChEBI" id="CHEBI:57540"/>
    </ligand>
</feature>
<dbReference type="PANTHER" id="PTHR43616:SF5">
    <property type="entry name" value="GLYCEROL DEHYDROGENASE 1"/>
    <property type="match status" value="1"/>
</dbReference>
<evidence type="ECO:0000256" key="9">
    <source>
        <dbReference type="ARBA" id="ARBA00023264"/>
    </source>
</evidence>
<dbReference type="InterPro" id="IPR016205">
    <property type="entry name" value="Glycerol_DH"/>
</dbReference>
<comment type="cofactor">
    <cofactor evidence="10">
        <name>Zn(2+)</name>
        <dbReference type="ChEBI" id="CHEBI:29105"/>
    </cofactor>
    <text evidence="10">Binds 1 zinc ion per subunit.</text>
</comment>
<dbReference type="GO" id="GO:0046872">
    <property type="term" value="F:metal ion binding"/>
    <property type="evidence" value="ECO:0007669"/>
    <property type="project" value="UniProtKB-KW"/>
</dbReference>
<dbReference type="Gene3D" id="1.20.1090.10">
    <property type="entry name" value="Dehydroquinate synthase-like - alpha domain"/>
    <property type="match status" value="1"/>
</dbReference>
<keyword evidence="4" id="KW-0521">NADP</keyword>
<feature type="binding site" evidence="10">
    <location>
        <position position="258"/>
    </location>
    <ligand>
        <name>glycerol</name>
        <dbReference type="ChEBI" id="CHEBI:17754"/>
    </ligand>
</feature>
<evidence type="ECO:0000256" key="10">
    <source>
        <dbReference type="PIRSR" id="PIRSR000112-1"/>
    </source>
</evidence>